<keyword evidence="6" id="KW-1185">Reference proteome</keyword>
<evidence type="ECO:0000256" key="4">
    <source>
        <dbReference type="HAMAP-Rule" id="MF_01104"/>
    </source>
</evidence>
<dbReference type="EMBL" id="WUBS01000019">
    <property type="protein sequence ID" value="NDL65543.1"/>
    <property type="molecule type" value="Genomic_DNA"/>
</dbReference>
<evidence type="ECO:0000313" key="5">
    <source>
        <dbReference type="EMBL" id="NDL65543.1"/>
    </source>
</evidence>
<comment type="subcellular location">
    <subcellularLocation>
        <location evidence="4">Cell inner membrane</location>
        <topology evidence="4">Peripheral membrane protein</topology>
        <orientation evidence="4">Cytoplasmic side</orientation>
    </subcellularLocation>
    <text evidence="4">Loosely associated with the cytoplasmic side of the inner membrane, probably via SecY.</text>
</comment>
<evidence type="ECO:0000313" key="6">
    <source>
        <dbReference type="Proteomes" id="UP000461443"/>
    </source>
</evidence>
<accession>A0A845SJW9</accession>
<keyword evidence="3 4" id="KW-0472">Membrane</keyword>
<dbReference type="AlphaFoldDB" id="A0A845SJW9"/>
<dbReference type="Gene3D" id="3.40.1580.20">
    <property type="entry name" value="Syd protein"/>
    <property type="match status" value="1"/>
</dbReference>
<dbReference type="Pfam" id="PF07348">
    <property type="entry name" value="Syd"/>
    <property type="match status" value="1"/>
</dbReference>
<dbReference type="HAMAP" id="MF_01104">
    <property type="entry name" value="Syd"/>
    <property type="match status" value="1"/>
</dbReference>
<dbReference type="RefSeq" id="WP_162368252.1">
    <property type="nucleotide sequence ID" value="NZ_WUBS01000019.1"/>
</dbReference>
<sequence length="182" mass="20427">MDYQVSRALEDFTRRYQHHWQSLTGHAPASRALFGVPSPCVVGEDDHQVFWQPRQPVEALTLAGVERAMDLQLQPAAWAFYCSQLAGDMSARFQGQSLELLQVWSEPDGVRIQENLIGHLLMQKRLKLPPTLFIATTDSELSLISLSNLTGEILLEEVGRKKRSVLAPSLQDFLSLLDPCVT</sequence>
<protein>
    <recommendedName>
        <fullName evidence="4">Protein Syd</fullName>
    </recommendedName>
</protein>
<evidence type="ECO:0000256" key="1">
    <source>
        <dbReference type="ARBA" id="ARBA00022475"/>
    </source>
</evidence>
<evidence type="ECO:0000256" key="2">
    <source>
        <dbReference type="ARBA" id="ARBA00022519"/>
    </source>
</evidence>
<proteinExistence type="inferred from homology"/>
<comment type="function">
    <text evidence="4">Interacts with the SecY protein in vivo. May bind preferentially to an uncomplexed state of SecY, thus functioning either as a chelating agent for excess SecY in the cell or as a regulatory factor that negatively controls the translocase function.</text>
</comment>
<dbReference type="CDD" id="cd16323">
    <property type="entry name" value="Syd"/>
    <property type="match status" value="1"/>
</dbReference>
<dbReference type="Proteomes" id="UP000461443">
    <property type="component" value="Unassembled WGS sequence"/>
</dbReference>
<organism evidence="5 6">
    <name type="scientific">Acerihabitans arboris</name>
    <dbReference type="NCBI Taxonomy" id="2691583"/>
    <lineage>
        <taxon>Bacteria</taxon>
        <taxon>Pseudomonadati</taxon>
        <taxon>Pseudomonadota</taxon>
        <taxon>Gammaproteobacteria</taxon>
        <taxon>Enterobacterales</taxon>
        <taxon>Pectobacteriaceae</taxon>
        <taxon>Acerihabitans</taxon>
    </lineage>
</organism>
<keyword evidence="2 4" id="KW-0997">Cell inner membrane</keyword>
<dbReference type="InterPro" id="IPR009948">
    <property type="entry name" value="Syd"/>
</dbReference>
<gene>
    <name evidence="4" type="primary">syd</name>
    <name evidence="5" type="ORF">GRH90_22685</name>
</gene>
<comment type="caution">
    <text evidence="5">The sequence shown here is derived from an EMBL/GenBank/DDBJ whole genome shotgun (WGS) entry which is preliminary data.</text>
</comment>
<evidence type="ECO:0000256" key="3">
    <source>
        <dbReference type="ARBA" id="ARBA00023136"/>
    </source>
</evidence>
<reference evidence="5 6" key="2">
    <citation type="submission" date="2020-02" db="EMBL/GenBank/DDBJ databases">
        <title>The new genus of Enterobacteriales.</title>
        <authorList>
            <person name="Kim I.S."/>
        </authorList>
    </citation>
    <scope>NUCLEOTIDE SEQUENCE [LARGE SCALE GENOMIC DNA]</scope>
    <source>
        <strain evidence="5 6">SAP-6</strain>
    </source>
</reference>
<keyword evidence="1 4" id="KW-1003">Cell membrane</keyword>
<dbReference type="NCBIfam" id="NF003439">
    <property type="entry name" value="PRK04968.1"/>
    <property type="match status" value="1"/>
</dbReference>
<reference evidence="5 6" key="1">
    <citation type="submission" date="2019-12" db="EMBL/GenBank/DDBJ databases">
        <authorList>
            <person name="Lee S.D."/>
        </authorList>
    </citation>
    <scope>NUCLEOTIDE SEQUENCE [LARGE SCALE GENOMIC DNA]</scope>
    <source>
        <strain evidence="5 6">SAP-6</strain>
    </source>
</reference>
<dbReference type="GO" id="GO:0009898">
    <property type="term" value="C:cytoplasmic side of plasma membrane"/>
    <property type="evidence" value="ECO:0007669"/>
    <property type="project" value="InterPro"/>
</dbReference>
<dbReference type="InterPro" id="IPR038228">
    <property type="entry name" value="Syd_sf"/>
</dbReference>
<comment type="similarity">
    <text evidence="4">Belongs to the Syd family.</text>
</comment>
<name>A0A845SJW9_9GAMM</name>